<evidence type="ECO:0000313" key="1">
    <source>
        <dbReference type="EMBL" id="KKL65386.1"/>
    </source>
</evidence>
<protein>
    <recommendedName>
        <fullName evidence="2">N-acetyltransferase domain-containing protein</fullName>
    </recommendedName>
</protein>
<gene>
    <name evidence="1" type="ORF">LCGC14_2155510</name>
</gene>
<reference evidence="1" key="1">
    <citation type="journal article" date="2015" name="Nature">
        <title>Complex archaea that bridge the gap between prokaryotes and eukaryotes.</title>
        <authorList>
            <person name="Spang A."/>
            <person name="Saw J.H."/>
            <person name="Jorgensen S.L."/>
            <person name="Zaremba-Niedzwiedzka K."/>
            <person name="Martijn J."/>
            <person name="Lind A.E."/>
            <person name="van Eijk R."/>
            <person name="Schleper C."/>
            <person name="Guy L."/>
            <person name="Ettema T.J."/>
        </authorList>
    </citation>
    <scope>NUCLEOTIDE SEQUENCE</scope>
</reference>
<organism evidence="1">
    <name type="scientific">marine sediment metagenome</name>
    <dbReference type="NCBI Taxonomy" id="412755"/>
    <lineage>
        <taxon>unclassified sequences</taxon>
        <taxon>metagenomes</taxon>
        <taxon>ecological metagenomes</taxon>
    </lineage>
</organism>
<proteinExistence type="predicted"/>
<dbReference type="AlphaFoldDB" id="A0A0F9EGK7"/>
<comment type="caution">
    <text evidence="1">The sequence shown here is derived from an EMBL/GenBank/DDBJ whole genome shotgun (WGS) entry which is preliminary data.</text>
</comment>
<sequence length="136" mass="15503">MILRLYEDSDWSEIKDAVEPFSPLLPNDSFSERSVAVTAIEDDKIMACGGITFISDTEGLVWVKVSKKCRRAAYKWARAIRETFTVMLDSIGDIEISTYVVKDFCKGDKLARMIGLKNTGKFQEYKGNIYYKYSVT</sequence>
<accession>A0A0F9EGK7</accession>
<dbReference type="EMBL" id="LAZR01027551">
    <property type="protein sequence ID" value="KKL65386.1"/>
    <property type="molecule type" value="Genomic_DNA"/>
</dbReference>
<name>A0A0F9EGK7_9ZZZZ</name>
<evidence type="ECO:0008006" key="2">
    <source>
        <dbReference type="Google" id="ProtNLM"/>
    </source>
</evidence>